<name>A0A0G4K7Y4_9SPIR</name>
<proteinExistence type="predicted"/>
<feature type="domain" description="DUF2262" evidence="1">
    <location>
        <begin position="131"/>
        <end position="269"/>
    </location>
</feature>
<organism evidence="3 4">
    <name type="scientific">Brachyspira suanatina</name>
    <dbReference type="NCBI Taxonomy" id="381802"/>
    <lineage>
        <taxon>Bacteria</taxon>
        <taxon>Pseudomonadati</taxon>
        <taxon>Spirochaetota</taxon>
        <taxon>Spirochaetia</taxon>
        <taxon>Brachyspirales</taxon>
        <taxon>Brachyspiraceae</taxon>
        <taxon>Brachyspira</taxon>
    </lineage>
</organism>
<gene>
    <name evidence="3" type="ORF">BRSU_1771</name>
</gene>
<dbReference type="InterPro" id="IPR019260">
    <property type="entry name" value="DUF2262"/>
</dbReference>
<keyword evidence="4" id="KW-1185">Reference proteome</keyword>
<dbReference type="InterPro" id="IPR054286">
    <property type="entry name" value="DUF7021"/>
</dbReference>
<dbReference type="Proteomes" id="UP000043763">
    <property type="component" value="Unassembled WGS sequence"/>
</dbReference>
<reference evidence="4" key="1">
    <citation type="submission" date="2015-04" db="EMBL/GenBank/DDBJ databases">
        <authorList>
            <person name="Mushtaq Mamoona"/>
        </authorList>
    </citation>
    <scope>NUCLEOTIDE SEQUENCE [LARGE SCALE GENOMIC DNA]</scope>
    <source>
        <strain evidence="4">AN4859/03</strain>
    </source>
</reference>
<dbReference type="Pfam" id="PF22886">
    <property type="entry name" value="DUF7021"/>
    <property type="match status" value="1"/>
</dbReference>
<evidence type="ECO:0000259" key="1">
    <source>
        <dbReference type="Pfam" id="PF10020"/>
    </source>
</evidence>
<dbReference type="OrthoDB" id="1151029at2"/>
<accession>A0A0G4K7Y4</accession>
<dbReference type="RefSeq" id="WP_048594952.1">
    <property type="nucleotide sequence ID" value="NZ_CVLB01000001.1"/>
</dbReference>
<dbReference type="AlphaFoldDB" id="A0A0G4K7Y4"/>
<evidence type="ECO:0000313" key="4">
    <source>
        <dbReference type="Proteomes" id="UP000043763"/>
    </source>
</evidence>
<feature type="domain" description="DUF7021" evidence="2">
    <location>
        <begin position="7"/>
        <end position="123"/>
    </location>
</feature>
<dbReference type="EMBL" id="CVLB01000001">
    <property type="protein sequence ID" value="CRF33938.1"/>
    <property type="molecule type" value="Genomic_DNA"/>
</dbReference>
<evidence type="ECO:0000259" key="2">
    <source>
        <dbReference type="Pfam" id="PF22886"/>
    </source>
</evidence>
<dbReference type="Pfam" id="PF10020">
    <property type="entry name" value="DUF2262"/>
    <property type="match status" value="1"/>
</dbReference>
<evidence type="ECO:0000313" key="3">
    <source>
        <dbReference type="EMBL" id="CRF33938.1"/>
    </source>
</evidence>
<protein>
    <submittedName>
        <fullName evidence="3">Uncharacterized protein</fullName>
    </submittedName>
</protein>
<sequence length="274" mass="32312">MFYLQKESEFSEEYKDVAFIIGSPDFFGAKTEDDDKINVLIMCIAYKDIETGYIEKNKKIVVRMKIYEKELDYYKKIIKRESIVKLKVRYEKEQGEELAEFLLADIIDNNYKDEDLNKMLKEYLTPIYYNDEVLGSFLYNRMVGSFDKDIEWVNNKKILAAFDDSNESDKNKAVSFLRDVFLNKEEFDKKVKDYSARKIIREGNNISSKNGGNTIDEEIFIKQFMSKMDFVEIIVHEKDDYVNYRLGNKNVFKMDIIVEGNLSGNLFNAFISPF</sequence>